<proteinExistence type="predicted"/>
<evidence type="ECO:0000259" key="1">
    <source>
        <dbReference type="Pfam" id="PF04149"/>
    </source>
</evidence>
<name>A0ABP4ILS0_9PSEU</name>
<organism evidence="2 3">
    <name type="scientific">Pseudonocardia kongjuensis</name>
    <dbReference type="NCBI Taxonomy" id="102227"/>
    <lineage>
        <taxon>Bacteria</taxon>
        <taxon>Bacillati</taxon>
        <taxon>Actinomycetota</taxon>
        <taxon>Actinomycetes</taxon>
        <taxon>Pseudonocardiales</taxon>
        <taxon>Pseudonocardiaceae</taxon>
        <taxon>Pseudonocardia</taxon>
    </lineage>
</organism>
<feature type="domain" description="DUF397" evidence="1">
    <location>
        <begin position="7"/>
        <end position="55"/>
    </location>
</feature>
<keyword evidence="3" id="KW-1185">Reference proteome</keyword>
<dbReference type="RefSeq" id="WP_344023064.1">
    <property type="nucleotide sequence ID" value="NZ_BAAAJK010000011.1"/>
</dbReference>
<reference evidence="3" key="1">
    <citation type="journal article" date="2019" name="Int. J. Syst. Evol. Microbiol.">
        <title>The Global Catalogue of Microorganisms (GCM) 10K type strain sequencing project: providing services to taxonomists for standard genome sequencing and annotation.</title>
        <authorList>
            <consortium name="The Broad Institute Genomics Platform"/>
            <consortium name="The Broad Institute Genome Sequencing Center for Infectious Disease"/>
            <person name="Wu L."/>
            <person name="Ma J."/>
        </authorList>
    </citation>
    <scope>NUCLEOTIDE SEQUENCE [LARGE SCALE GENOMIC DNA]</scope>
    <source>
        <strain evidence="3">JCM 11896</strain>
    </source>
</reference>
<comment type="caution">
    <text evidence="2">The sequence shown here is derived from an EMBL/GenBank/DDBJ whole genome shotgun (WGS) entry which is preliminary data.</text>
</comment>
<dbReference type="Pfam" id="PF04149">
    <property type="entry name" value="DUF397"/>
    <property type="match status" value="1"/>
</dbReference>
<gene>
    <name evidence="2" type="ORF">GCM10009613_31660</name>
</gene>
<evidence type="ECO:0000313" key="3">
    <source>
        <dbReference type="Proteomes" id="UP001501414"/>
    </source>
</evidence>
<dbReference type="Proteomes" id="UP001501414">
    <property type="component" value="Unassembled WGS sequence"/>
</dbReference>
<protein>
    <recommendedName>
        <fullName evidence="1">DUF397 domain-containing protein</fullName>
    </recommendedName>
</protein>
<sequence>MALPDRFRTSSFCVSGECVAVSVTREGVEVAVSSDPDRALRFSAPEWEAFLAGVRAGEFDPEHQPSLGDACERGE</sequence>
<evidence type="ECO:0000313" key="2">
    <source>
        <dbReference type="EMBL" id="GAA1390632.1"/>
    </source>
</evidence>
<dbReference type="InterPro" id="IPR007278">
    <property type="entry name" value="DUF397"/>
</dbReference>
<accession>A0ABP4ILS0</accession>
<dbReference type="EMBL" id="BAAAJK010000011">
    <property type="protein sequence ID" value="GAA1390632.1"/>
    <property type="molecule type" value="Genomic_DNA"/>
</dbReference>